<keyword evidence="1" id="KW-0812">Transmembrane</keyword>
<gene>
    <name evidence="2" type="ORF">SAMN02745977_01892</name>
</gene>
<dbReference type="STRING" id="1121117.SAMN02745977_01892"/>
<evidence type="ECO:0000313" key="3">
    <source>
        <dbReference type="Proteomes" id="UP000199531"/>
    </source>
</evidence>
<evidence type="ECO:0000256" key="1">
    <source>
        <dbReference type="SAM" id="Phobius"/>
    </source>
</evidence>
<dbReference type="Proteomes" id="UP000199531">
    <property type="component" value="Unassembled WGS sequence"/>
</dbReference>
<evidence type="ECO:0000313" key="2">
    <source>
        <dbReference type="EMBL" id="SEN73082.1"/>
    </source>
</evidence>
<sequence>MAVPPSRPLPGHAVRRSRQSGFTLIELLVVLAIMAIATAGASLALRDSDHVRIEREADRLAALLEAARAQSRASGIPVRWQPSGEGFAFTGLPETSTLPLTWLEPTIVVSGGTAQALRSNNILLVLGPEPVLPAQTLTIAIAGKPQVQRTLATDGVRPFRPVAAGVAP</sequence>
<keyword evidence="1" id="KW-1133">Transmembrane helix</keyword>
<proteinExistence type="predicted"/>
<feature type="transmembrane region" description="Helical" evidence="1">
    <location>
        <begin position="20"/>
        <end position="45"/>
    </location>
</feature>
<dbReference type="OrthoDB" id="9154196at2"/>
<dbReference type="SUPFAM" id="SSF54523">
    <property type="entry name" value="Pili subunits"/>
    <property type="match status" value="1"/>
</dbReference>
<dbReference type="Pfam" id="PF07963">
    <property type="entry name" value="N_methyl"/>
    <property type="match status" value="1"/>
</dbReference>
<dbReference type="InterPro" id="IPR012902">
    <property type="entry name" value="N_methyl_site"/>
</dbReference>
<dbReference type="InterPro" id="IPR045584">
    <property type="entry name" value="Pilin-like"/>
</dbReference>
<dbReference type="Gene3D" id="3.30.700.10">
    <property type="entry name" value="Glycoprotein, Type 4 Pilin"/>
    <property type="match status" value="1"/>
</dbReference>
<dbReference type="EMBL" id="FOCW01000005">
    <property type="protein sequence ID" value="SEN73082.1"/>
    <property type="molecule type" value="Genomic_DNA"/>
</dbReference>
<dbReference type="NCBIfam" id="TIGR02532">
    <property type="entry name" value="IV_pilin_GFxxxE"/>
    <property type="match status" value="1"/>
</dbReference>
<keyword evidence="3" id="KW-1185">Reference proteome</keyword>
<accession>A0A1H8IX68</accession>
<protein>
    <submittedName>
        <fullName evidence="2">General secretion pathway protein H</fullName>
    </submittedName>
</protein>
<dbReference type="RefSeq" id="WP_091817090.1">
    <property type="nucleotide sequence ID" value="NZ_FOCW01000005.1"/>
</dbReference>
<organism evidence="2 3">
    <name type="scientific">Brachymonas denitrificans DSM 15123</name>
    <dbReference type="NCBI Taxonomy" id="1121117"/>
    <lineage>
        <taxon>Bacteria</taxon>
        <taxon>Pseudomonadati</taxon>
        <taxon>Pseudomonadota</taxon>
        <taxon>Betaproteobacteria</taxon>
        <taxon>Burkholderiales</taxon>
        <taxon>Comamonadaceae</taxon>
        <taxon>Brachymonas</taxon>
    </lineage>
</organism>
<name>A0A1H8IX68_9BURK</name>
<dbReference type="PROSITE" id="PS00409">
    <property type="entry name" value="PROKAR_NTER_METHYL"/>
    <property type="match status" value="1"/>
</dbReference>
<keyword evidence="1" id="KW-0472">Membrane</keyword>
<dbReference type="AlphaFoldDB" id="A0A1H8IX68"/>
<reference evidence="2 3" key="1">
    <citation type="submission" date="2016-10" db="EMBL/GenBank/DDBJ databases">
        <authorList>
            <person name="de Groot N.N."/>
        </authorList>
    </citation>
    <scope>NUCLEOTIDE SEQUENCE [LARGE SCALE GENOMIC DNA]</scope>
    <source>
        <strain evidence="2 3">DSM 15123</strain>
    </source>
</reference>